<name>A0ABP9SCP0_9MICC</name>
<gene>
    <name evidence="4" type="ORF">GCM10023346_21230</name>
</gene>
<dbReference type="Gene3D" id="1.10.287.1060">
    <property type="entry name" value="ESAT-6-like"/>
    <property type="match status" value="1"/>
</dbReference>
<dbReference type="EMBL" id="BAABKK010000012">
    <property type="protein sequence ID" value="GAA5194248.1"/>
    <property type="molecule type" value="Genomic_DNA"/>
</dbReference>
<protein>
    <submittedName>
        <fullName evidence="4">WXG100 family type VII secretion target</fullName>
    </submittedName>
</protein>
<evidence type="ECO:0000313" key="5">
    <source>
        <dbReference type="Proteomes" id="UP001500200"/>
    </source>
</evidence>
<comment type="caution">
    <text evidence="4">The sequence shown here is derived from an EMBL/GenBank/DDBJ whole genome shotgun (WGS) entry which is preliminary data.</text>
</comment>
<evidence type="ECO:0000256" key="1">
    <source>
        <dbReference type="SAM" id="Coils"/>
    </source>
</evidence>
<keyword evidence="5" id="KW-1185">Reference proteome</keyword>
<evidence type="ECO:0000313" key="4">
    <source>
        <dbReference type="EMBL" id="GAA5194248.1"/>
    </source>
</evidence>
<evidence type="ECO:0000256" key="2">
    <source>
        <dbReference type="SAM" id="MobiDB-lite"/>
    </source>
</evidence>
<dbReference type="InterPro" id="IPR057746">
    <property type="entry name" value="CpnT-like_N"/>
</dbReference>
<dbReference type="InterPro" id="IPR036689">
    <property type="entry name" value="ESAT-6-like_sf"/>
</dbReference>
<sequence length="87" mass="9920">MAVWGLDVDQVRQLSNQLKQQADQIQQILSTLTNTLNSTQWTGPDSEQFRNEWSSTHTSSLRQVINSMQEASQKAQQNATEQENVSR</sequence>
<feature type="coiled-coil region" evidence="1">
    <location>
        <begin position="8"/>
        <end position="35"/>
    </location>
</feature>
<reference evidence="5" key="1">
    <citation type="journal article" date="2019" name="Int. J. Syst. Evol. Microbiol.">
        <title>The Global Catalogue of Microorganisms (GCM) 10K type strain sequencing project: providing services to taxonomists for standard genome sequencing and annotation.</title>
        <authorList>
            <consortium name="The Broad Institute Genomics Platform"/>
            <consortium name="The Broad Institute Genome Sequencing Center for Infectious Disease"/>
            <person name="Wu L."/>
            <person name="Ma J."/>
        </authorList>
    </citation>
    <scope>NUCLEOTIDE SEQUENCE [LARGE SCALE GENOMIC DNA]</scope>
    <source>
        <strain evidence="5">JCM 18514</strain>
    </source>
</reference>
<organism evidence="4 5">
    <name type="scientific">Arthrobacter gyeryongensis</name>
    <dbReference type="NCBI Taxonomy" id="1650592"/>
    <lineage>
        <taxon>Bacteria</taxon>
        <taxon>Bacillati</taxon>
        <taxon>Actinomycetota</taxon>
        <taxon>Actinomycetes</taxon>
        <taxon>Micrococcales</taxon>
        <taxon>Micrococcaceae</taxon>
        <taxon>Arthrobacter</taxon>
    </lineage>
</organism>
<dbReference type="Pfam" id="PF25547">
    <property type="entry name" value="WXG100_2"/>
    <property type="match status" value="1"/>
</dbReference>
<evidence type="ECO:0000259" key="3">
    <source>
        <dbReference type="Pfam" id="PF25547"/>
    </source>
</evidence>
<accession>A0ABP9SCP0</accession>
<dbReference type="RefSeq" id="WP_345449321.1">
    <property type="nucleotide sequence ID" value="NZ_BAABKK010000012.1"/>
</dbReference>
<keyword evidence="1" id="KW-0175">Coiled coil</keyword>
<feature type="domain" description="Outer membrane channel protein CpnT-like N-terminal" evidence="3">
    <location>
        <begin position="9"/>
        <end position="81"/>
    </location>
</feature>
<feature type="region of interest" description="Disordered" evidence="2">
    <location>
        <begin position="66"/>
        <end position="87"/>
    </location>
</feature>
<dbReference type="SUPFAM" id="SSF140453">
    <property type="entry name" value="EsxAB dimer-like"/>
    <property type="match status" value="1"/>
</dbReference>
<dbReference type="Proteomes" id="UP001500200">
    <property type="component" value="Unassembled WGS sequence"/>
</dbReference>
<proteinExistence type="predicted"/>